<dbReference type="PROSITE" id="PS51078">
    <property type="entry name" value="ICLR_ED"/>
    <property type="match status" value="1"/>
</dbReference>
<sequence>MSSSTDRALDILELLSQRPRGPRELGEDLEVHRSTIVRLLHSMEERGYVRRLGDGLWGIGFQLVALGQRTLDSIDIREVARPHLAALSEEMGHTIHVAALVGADVVYVDKIEGLGSVKMQSRVGAKAFAHTAGVAKAVLAFAPKAVQEEAIASCTFERFTHTTITDRDSLLEEFDRIRNRGWAVDDGEAEDYINCIAVPIFGMHGAVRGGMSVTAVRSLAPVSVLERQVSKVQEVAAAISSDLGHQAAPIAR</sequence>
<keyword evidence="2" id="KW-0238">DNA-binding</keyword>
<keyword evidence="3" id="KW-0804">Transcription</keyword>
<comment type="caution">
    <text evidence="6">The sequence shown here is derived from an EMBL/GenBank/DDBJ whole genome shotgun (WGS) entry which is preliminary data.</text>
</comment>
<evidence type="ECO:0000313" key="6">
    <source>
        <dbReference type="EMBL" id="MEJ1154658.1"/>
    </source>
</evidence>
<dbReference type="InterPro" id="IPR036390">
    <property type="entry name" value="WH_DNA-bd_sf"/>
</dbReference>
<evidence type="ECO:0000259" key="5">
    <source>
        <dbReference type="PROSITE" id="PS51078"/>
    </source>
</evidence>
<dbReference type="InterPro" id="IPR005471">
    <property type="entry name" value="Tscrpt_reg_IclR_N"/>
</dbReference>
<dbReference type="RefSeq" id="WP_337337092.1">
    <property type="nucleotide sequence ID" value="NZ_JBBDGL010000001.1"/>
</dbReference>
<dbReference type="InterPro" id="IPR050707">
    <property type="entry name" value="HTH_MetabolicPath_Reg"/>
</dbReference>
<gene>
    <name evidence="6" type="ORF">WDU96_03470</name>
</gene>
<accession>A0ABU8LS03</accession>
<protein>
    <submittedName>
        <fullName evidence="6">IclR family transcriptional regulator</fullName>
    </submittedName>
</protein>
<dbReference type="SUPFAM" id="SSF46785">
    <property type="entry name" value="Winged helix' DNA-binding domain"/>
    <property type="match status" value="1"/>
</dbReference>
<evidence type="ECO:0000259" key="4">
    <source>
        <dbReference type="PROSITE" id="PS51077"/>
    </source>
</evidence>
<proteinExistence type="predicted"/>
<evidence type="ECO:0000313" key="7">
    <source>
        <dbReference type="Proteomes" id="UP001368654"/>
    </source>
</evidence>
<evidence type="ECO:0000256" key="3">
    <source>
        <dbReference type="ARBA" id="ARBA00023163"/>
    </source>
</evidence>
<dbReference type="Pfam" id="PF09339">
    <property type="entry name" value="HTH_IclR"/>
    <property type="match status" value="1"/>
</dbReference>
<organism evidence="6 7">
    <name type="scientific">Microbacterium marmarense</name>
    <dbReference type="NCBI Taxonomy" id="3122051"/>
    <lineage>
        <taxon>Bacteria</taxon>
        <taxon>Bacillati</taxon>
        <taxon>Actinomycetota</taxon>
        <taxon>Actinomycetes</taxon>
        <taxon>Micrococcales</taxon>
        <taxon>Microbacteriaceae</taxon>
        <taxon>Microbacterium</taxon>
    </lineage>
</organism>
<dbReference type="PROSITE" id="PS51077">
    <property type="entry name" value="HTH_ICLR"/>
    <property type="match status" value="1"/>
</dbReference>
<dbReference type="PANTHER" id="PTHR30136:SF24">
    <property type="entry name" value="HTH-TYPE TRANSCRIPTIONAL REPRESSOR ALLR"/>
    <property type="match status" value="1"/>
</dbReference>
<dbReference type="SUPFAM" id="SSF55781">
    <property type="entry name" value="GAF domain-like"/>
    <property type="match status" value="1"/>
</dbReference>
<keyword evidence="7" id="KW-1185">Reference proteome</keyword>
<dbReference type="Pfam" id="PF01614">
    <property type="entry name" value="IclR_C"/>
    <property type="match status" value="1"/>
</dbReference>
<dbReference type="InterPro" id="IPR029016">
    <property type="entry name" value="GAF-like_dom_sf"/>
</dbReference>
<dbReference type="Proteomes" id="UP001368654">
    <property type="component" value="Unassembled WGS sequence"/>
</dbReference>
<feature type="domain" description="IclR-ED" evidence="5">
    <location>
        <begin position="62"/>
        <end position="245"/>
    </location>
</feature>
<dbReference type="Gene3D" id="3.30.450.40">
    <property type="match status" value="1"/>
</dbReference>
<feature type="domain" description="HTH iclR-type" evidence="4">
    <location>
        <begin position="2"/>
        <end position="61"/>
    </location>
</feature>
<evidence type="ECO:0000256" key="2">
    <source>
        <dbReference type="ARBA" id="ARBA00023125"/>
    </source>
</evidence>
<name>A0ABU8LS03_9MICO</name>
<dbReference type="Gene3D" id="1.10.10.10">
    <property type="entry name" value="Winged helix-like DNA-binding domain superfamily/Winged helix DNA-binding domain"/>
    <property type="match status" value="1"/>
</dbReference>
<dbReference type="InterPro" id="IPR014757">
    <property type="entry name" value="Tscrpt_reg_IclR_C"/>
</dbReference>
<dbReference type="PANTHER" id="PTHR30136">
    <property type="entry name" value="HELIX-TURN-HELIX TRANSCRIPTIONAL REGULATOR, ICLR FAMILY"/>
    <property type="match status" value="1"/>
</dbReference>
<reference evidence="6 7" key="1">
    <citation type="submission" date="2024-02" db="EMBL/GenBank/DDBJ databases">
        <authorList>
            <person name="Saticioglu I.B."/>
        </authorList>
    </citation>
    <scope>NUCLEOTIDE SEQUENCE [LARGE SCALE GENOMIC DNA]</scope>
    <source>
        <strain evidence="6 7">Mu-86</strain>
    </source>
</reference>
<keyword evidence="1" id="KW-0805">Transcription regulation</keyword>
<dbReference type="EMBL" id="JBBDGL010000001">
    <property type="protein sequence ID" value="MEJ1154658.1"/>
    <property type="molecule type" value="Genomic_DNA"/>
</dbReference>
<dbReference type="InterPro" id="IPR036388">
    <property type="entry name" value="WH-like_DNA-bd_sf"/>
</dbReference>
<evidence type="ECO:0000256" key="1">
    <source>
        <dbReference type="ARBA" id="ARBA00023015"/>
    </source>
</evidence>
<dbReference type="SMART" id="SM00346">
    <property type="entry name" value="HTH_ICLR"/>
    <property type="match status" value="1"/>
</dbReference>